<evidence type="ECO:0000313" key="3">
    <source>
        <dbReference type="Proteomes" id="UP001209229"/>
    </source>
</evidence>
<evidence type="ECO:0000313" key="2">
    <source>
        <dbReference type="EMBL" id="MCW3786921.1"/>
    </source>
</evidence>
<protein>
    <submittedName>
        <fullName evidence="2">Glycosyltransferase family 2 protein</fullName>
    </submittedName>
</protein>
<gene>
    <name evidence="2" type="ORF">OM075_10610</name>
</gene>
<dbReference type="PANTHER" id="PTHR22916">
    <property type="entry name" value="GLYCOSYLTRANSFERASE"/>
    <property type="match status" value="1"/>
</dbReference>
<dbReference type="EMBL" id="JAPDPJ010000021">
    <property type="protein sequence ID" value="MCW3786921.1"/>
    <property type="molecule type" value="Genomic_DNA"/>
</dbReference>
<dbReference type="Gene3D" id="3.90.550.10">
    <property type="entry name" value="Spore Coat Polysaccharide Biosynthesis Protein SpsA, Chain A"/>
    <property type="match status" value="1"/>
</dbReference>
<dbReference type="RefSeq" id="WP_301190486.1">
    <property type="nucleotide sequence ID" value="NZ_JAPDPJ010000021.1"/>
</dbReference>
<dbReference type="InterPro" id="IPR001173">
    <property type="entry name" value="Glyco_trans_2-like"/>
</dbReference>
<feature type="domain" description="Glycosyltransferase 2-like" evidence="1">
    <location>
        <begin position="3"/>
        <end position="167"/>
    </location>
</feature>
<organism evidence="2 3">
    <name type="scientific">Plebeiibacterium sediminum</name>
    <dbReference type="NCBI Taxonomy" id="2992112"/>
    <lineage>
        <taxon>Bacteria</taxon>
        <taxon>Pseudomonadati</taxon>
        <taxon>Bacteroidota</taxon>
        <taxon>Bacteroidia</taxon>
        <taxon>Marinilabiliales</taxon>
        <taxon>Marinilabiliaceae</taxon>
        <taxon>Plebeiibacterium</taxon>
    </lineage>
</organism>
<sequence>MLSVCIPVYNVDVTCLTEKLIKQADELSINIEILIYDDGSKNDYKIINRSLKSFDQIRYKELKKNIGSAAIRNRMAVDALYNSLLFIDSDSEIPVDYLEKYLPHITNSKMIVCGGRVHPKQLPSLDKSLRWKVGKFKEDFSAAHRNKVPNKSFMSNNFLVKRELFNKIQFDETIERSGHEDTMFGIKLELLGIHIFHIDNPIVHIGLESNMEFITKTEQRLETLKIIESKNGDNHLLYDRITILRYYRILKKLKLIGLSGVLFLRSKDFLSGLLQNTNPSMLIYDLYKLGYYSHISKKIIQ</sequence>
<dbReference type="PANTHER" id="PTHR22916:SF71">
    <property type="entry name" value="GLYCOSYL TRANSFERASE"/>
    <property type="match status" value="1"/>
</dbReference>
<evidence type="ECO:0000259" key="1">
    <source>
        <dbReference type="Pfam" id="PF00535"/>
    </source>
</evidence>
<proteinExistence type="predicted"/>
<comment type="caution">
    <text evidence="2">The sequence shown here is derived from an EMBL/GenBank/DDBJ whole genome shotgun (WGS) entry which is preliminary data.</text>
</comment>
<reference evidence="2" key="1">
    <citation type="submission" date="2022-10" db="EMBL/GenBank/DDBJ databases">
        <authorList>
            <person name="Yu W.X."/>
        </authorList>
    </citation>
    <scope>NUCLEOTIDE SEQUENCE</scope>
    <source>
        <strain evidence="2">AAT</strain>
    </source>
</reference>
<name>A0AAE3M4Q1_9BACT</name>
<dbReference type="Pfam" id="PF00535">
    <property type="entry name" value="Glycos_transf_2"/>
    <property type="match status" value="1"/>
</dbReference>
<dbReference type="InterPro" id="IPR029044">
    <property type="entry name" value="Nucleotide-diphossugar_trans"/>
</dbReference>
<keyword evidence="3" id="KW-1185">Reference proteome</keyword>
<dbReference type="GO" id="GO:0016758">
    <property type="term" value="F:hexosyltransferase activity"/>
    <property type="evidence" value="ECO:0007669"/>
    <property type="project" value="UniProtKB-ARBA"/>
</dbReference>
<dbReference type="AlphaFoldDB" id="A0AAE3M4Q1"/>
<dbReference type="Proteomes" id="UP001209229">
    <property type="component" value="Unassembled WGS sequence"/>
</dbReference>
<accession>A0AAE3M4Q1</accession>
<dbReference type="SUPFAM" id="SSF53448">
    <property type="entry name" value="Nucleotide-diphospho-sugar transferases"/>
    <property type="match status" value="1"/>
</dbReference>